<comment type="caution">
    <text evidence="1">The sequence shown here is derived from an EMBL/GenBank/DDBJ whole genome shotgun (WGS) entry which is preliminary data.</text>
</comment>
<reference evidence="1 2" key="1">
    <citation type="journal article" date="2017" name="Antonie Van Leeuwenhoek">
        <title>Rhizobium rhizosphaerae sp. nov., a novel species isolated from rice rhizosphere.</title>
        <authorList>
            <person name="Zhao J.J."/>
            <person name="Zhang J."/>
            <person name="Zhang R.J."/>
            <person name="Zhang C.W."/>
            <person name="Yin H.Q."/>
            <person name="Zhang X.X."/>
        </authorList>
    </citation>
    <scope>NUCLEOTIDE SEQUENCE [LARGE SCALE GENOMIC DNA]</scope>
    <source>
        <strain evidence="1 2">KMM 241</strain>
    </source>
</reference>
<sequence length="51" mass="5950">MLKQYATFVGYQKHALNTCKFTLISLYNDQHRLNRQQKSRFAAAFNISIAV</sequence>
<proteinExistence type="predicted"/>
<dbReference type="EMBL" id="BAEP01000070">
    <property type="protein sequence ID" value="GAC25845.1"/>
    <property type="molecule type" value="Genomic_DNA"/>
</dbReference>
<evidence type="ECO:0000313" key="2">
    <source>
        <dbReference type="Proteomes" id="UP000006263"/>
    </source>
</evidence>
<accession>K6ZRD7</accession>
<evidence type="ECO:0000313" key="1">
    <source>
        <dbReference type="EMBL" id="GAC25845.1"/>
    </source>
</evidence>
<protein>
    <submittedName>
        <fullName evidence="1">Uncharacterized protein</fullName>
    </submittedName>
</protein>
<gene>
    <name evidence="1" type="ORF">GMES_3568</name>
</gene>
<organism evidence="1 2">
    <name type="scientific">Paraglaciecola mesophila KMM 241</name>
    <dbReference type="NCBI Taxonomy" id="1128912"/>
    <lineage>
        <taxon>Bacteria</taxon>
        <taxon>Pseudomonadati</taxon>
        <taxon>Pseudomonadota</taxon>
        <taxon>Gammaproteobacteria</taxon>
        <taxon>Alteromonadales</taxon>
        <taxon>Alteromonadaceae</taxon>
        <taxon>Paraglaciecola</taxon>
    </lineage>
</organism>
<dbReference type="Proteomes" id="UP000006263">
    <property type="component" value="Unassembled WGS sequence"/>
</dbReference>
<dbReference type="AlphaFoldDB" id="K6ZRD7"/>
<name>K6ZRD7_9ALTE</name>